<comment type="function">
    <text evidence="3">Catalyzes the conversion of S-adenosyl-L-methionine (SAM) to carboxy-S-adenosyl-L-methionine (Cx-SAM).</text>
</comment>
<dbReference type="NCBIfam" id="NF011995">
    <property type="entry name" value="PRK15451.1"/>
    <property type="match status" value="1"/>
</dbReference>
<evidence type="ECO:0000256" key="1">
    <source>
        <dbReference type="ARBA" id="ARBA00022679"/>
    </source>
</evidence>
<dbReference type="PANTHER" id="PTHR43861">
    <property type="entry name" value="TRANS-ACONITATE 2-METHYLTRANSFERASE-RELATED"/>
    <property type="match status" value="1"/>
</dbReference>
<comment type="caution">
    <text evidence="6">The sequence shown here is derived from an EMBL/GenBank/DDBJ whole genome shotgun (WGS) entry which is preliminary data.</text>
</comment>
<dbReference type="PANTHER" id="PTHR43861:SF2">
    <property type="entry name" value="CARBOXY-S-ADENOSYL-L-METHIONINE SYNTHASE"/>
    <property type="match status" value="1"/>
</dbReference>
<sequence>MNKQRDSIYAAPLSQVSDFAFDAQVANVFPDMINRSVPGYGTIVDVIGRLADRFAQPNTRIYDLGCSLGAASLSIRQHCSVPGVQIVAVDNSPAMVERCESHISAYRGTIPVHVQCADILTYPLEKCSIIVLNFTLQFIAPEQRDALMQRFYDALLPNGLLILSEKVTHTDPLVESTLVDLHHEFKRSNGYSDLEISQKRAALENVMRLDSAERHIERFRAVGFSTIQEWYRCFNFTSWIAVKGAQDGE</sequence>
<dbReference type="NCBIfam" id="TIGR00740">
    <property type="entry name" value="carboxy-S-adenosyl-L-methionine synthase CmoA"/>
    <property type="match status" value="1"/>
</dbReference>
<keyword evidence="7" id="KW-1185">Reference proteome</keyword>
<dbReference type="InterPro" id="IPR041698">
    <property type="entry name" value="Methyltransf_25"/>
</dbReference>
<accession>A0A432WG74</accession>
<dbReference type="OrthoDB" id="9779941at2"/>
<comment type="subunit">
    <text evidence="3">Homodimer.</text>
</comment>
<name>A0A432WG74_9GAMM</name>
<keyword evidence="1 3" id="KW-0808">Transferase</keyword>
<comment type="similarity">
    <text evidence="3">Belongs to the class I-like SAM-binding methyltransferase superfamily. Cx-SAM synthase family.</text>
</comment>
<dbReference type="InterPro" id="IPR029063">
    <property type="entry name" value="SAM-dependent_MTases_sf"/>
</dbReference>
<evidence type="ECO:0000313" key="6">
    <source>
        <dbReference type="EMBL" id="RUO32826.1"/>
    </source>
</evidence>
<proteinExistence type="inferred from homology"/>
<dbReference type="PIRSF" id="PIRSF006325">
    <property type="entry name" value="MeTrfase_bac"/>
    <property type="match status" value="1"/>
</dbReference>
<reference evidence="6 7" key="1">
    <citation type="journal article" date="2011" name="Front. Microbiol.">
        <title>Genomic signatures of strain selection and enhancement in Bacillus atrophaeus var. globigii, a historical biowarfare simulant.</title>
        <authorList>
            <person name="Gibbons H.S."/>
            <person name="Broomall S.M."/>
            <person name="McNew L.A."/>
            <person name="Daligault H."/>
            <person name="Chapman C."/>
            <person name="Bruce D."/>
            <person name="Karavis M."/>
            <person name="Krepps M."/>
            <person name="McGregor P.A."/>
            <person name="Hong C."/>
            <person name="Park K.H."/>
            <person name="Akmal A."/>
            <person name="Feldman A."/>
            <person name="Lin J.S."/>
            <person name="Chang W.E."/>
            <person name="Higgs B.W."/>
            <person name="Demirev P."/>
            <person name="Lindquist J."/>
            <person name="Liem A."/>
            <person name="Fochler E."/>
            <person name="Read T.D."/>
            <person name="Tapia R."/>
            <person name="Johnson S."/>
            <person name="Bishop-Lilly K.A."/>
            <person name="Detter C."/>
            <person name="Han C."/>
            <person name="Sozhamannan S."/>
            <person name="Rosenzweig C.N."/>
            <person name="Skowronski E.W."/>
        </authorList>
    </citation>
    <scope>NUCLEOTIDE SEQUENCE [LARGE SCALE GENOMIC DNA]</scope>
    <source>
        <strain evidence="6 7">GYP-17</strain>
    </source>
</reference>
<evidence type="ECO:0000259" key="5">
    <source>
        <dbReference type="Pfam" id="PF13649"/>
    </source>
</evidence>
<feature type="binding site" evidence="3">
    <location>
        <position position="200"/>
    </location>
    <ligand>
        <name>S-adenosyl-L-methionine</name>
        <dbReference type="ChEBI" id="CHEBI:59789"/>
    </ligand>
</feature>
<feature type="binding site" evidence="3 4">
    <location>
        <position position="40"/>
    </location>
    <ligand>
        <name>S-adenosyl-L-methionine</name>
        <dbReference type="ChEBI" id="CHEBI:59789"/>
    </ligand>
</feature>
<organism evidence="6 7">
    <name type="scientific">Aliidiomarina sanyensis</name>
    <dbReference type="NCBI Taxonomy" id="1249555"/>
    <lineage>
        <taxon>Bacteria</taxon>
        <taxon>Pseudomonadati</taxon>
        <taxon>Pseudomonadota</taxon>
        <taxon>Gammaproteobacteria</taxon>
        <taxon>Alteromonadales</taxon>
        <taxon>Idiomarinaceae</taxon>
        <taxon>Aliidiomarina</taxon>
    </lineage>
</organism>
<dbReference type="HAMAP" id="MF_01589">
    <property type="entry name" value="Cx_SAM_synthase"/>
    <property type="match status" value="1"/>
</dbReference>
<protein>
    <recommendedName>
        <fullName evidence="3">Carboxy-S-adenosyl-L-methionine synthase</fullName>
        <shortName evidence="3">Cx-SAM synthase</shortName>
        <ecNumber evidence="3">2.1.3.-</ecNumber>
    </recommendedName>
</protein>
<evidence type="ECO:0000256" key="2">
    <source>
        <dbReference type="ARBA" id="ARBA00022691"/>
    </source>
</evidence>
<dbReference type="EMBL" id="PIPM01000006">
    <property type="protein sequence ID" value="RUO32826.1"/>
    <property type="molecule type" value="Genomic_DNA"/>
</dbReference>
<dbReference type="Pfam" id="PF13649">
    <property type="entry name" value="Methyltransf_25"/>
    <property type="match status" value="1"/>
</dbReference>
<evidence type="ECO:0000313" key="7">
    <source>
        <dbReference type="Proteomes" id="UP000288405"/>
    </source>
</evidence>
<evidence type="ECO:0000256" key="3">
    <source>
        <dbReference type="HAMAP-Rule" id="MF_01589"/>
    </source>
</evidence>
<dbReference type="GO" id="GO:1904047">
    <property type="term" value="F:S-adenosyl-L-methionine binding"/>
    <property type="evidence" value="ECO:0007669"/>
    <property type="project" value="UniProtKB-UniRule"/>
</dbReference>
<feature type="binding site" evidence="3 4">
    <location>
        <begin position="65"/>
        <end position="67"/>
    </location>
    <ligand>
        <name>S-adenosyl-L-methionine</name>
        <dbReference type="ChEBI" id="CHEBI:59789"/>
    </ligand>
</feature>
<dbReference type="GO" id="GO:0002098">
    <property type="term" value="P:tRNA wobble uridine modification"/>
    <property type="evidence" value="ECO:0007669"/>
    <property type="project" value="InterPro"/>
</dbReference>
<feature type="binding site" evidence="3 4">
    <location>
        <position position="133"/>
    </location>
    <ligand>
        <name>S-adenosyl-L-methionine</name>
        <dbReference type="ChEBI" id="CHEBI:59789"/>
    </ligand>
</feature>
<dbReference type="Proteomes" id="UP000288405">
    <property type="component" value="Unassembled WGS sequence"/>
</dbReference>
<evidence type="ECO:0000256" key="4">
    <source>
        <dbReference type="PIRSR" id="PIRSR006325-1"/>
    </source>
</evidence>
<feature type="binding site" evidence="3 4">
    <location>
        <begin position="118"/>
        <end position="119"/>
    </location>
    <ligand>
        <name>S-adenosyl-L-methionine</name>
        <dbReference type="ChEBI" id="CHEBI:59789"/>
    </ligand>
</feature>
<dbReference type="SUPFAM" id="SSF53335">
    <property type="entry name" value="S-adenosyl-L-methionine-dependent methyltransferases"/>
    <property type="match status" value="1"/>
</dbReference>
<feature type="binding site" evidence="3 4">
    <location>
        <begin position="90"/>
        <end position="91"/>
    </location>
    <ligand>
        <name>S-adenosyl-L-methionine</name>
        <dbReference type="ChEBI" id="CHEBI:59789"/>
    </ligand>
</feature>
<dbReference type="InterPro" id="IPR005271">
    <property type="entry name" value="CmoA"/>
</dbReference>
<dbReference type="CDD" id="cd02440">
    <property type="entry name" value="AdoMet_MTases"/>
    <property type="match status" value="1"/>
</dbReference>
<keyword evidence="2 3" id="KW-0949">S-adenosyl-L-methionine</keyword>
<comment type="catalytic activity">
    <reaction evidence="3">
        <text>prephenate + S-adenosyl-L-methionine = carboxy-S-adenosyl-L-methionine + 3-phenylpyruvate + H2O</text>
        <dbReference type="Rhea" id="RHEA:51692"/>
        <dbReference type="ChEBI" id="CHEBI:15377"/>
        <dbReference type="ChEBI" id="CHEBI:18005"/>
        <dbReference type="ChEBI" id="CHEBI:29934"/>
        <dbReference type="ChEBI" id="CHEBI:59789"/>
        <dbReference type="ChEBI" id="CHEBI:134278"/>
    </reaction>
</comment>
<gene>
    <name evidence="3 6" type="primary">cmoA</name>
    <name evidence="6" type="ORF">CWE11_07275</name>
</gene>
<dbReference type="RefSeq" id="WP_126776953.1">
    <property type="nucleotide sequence ID" value="NZ_PIPM01000006.1"/>
</dbReference>
<dbReference type="EC" id="2.1.3.-" evidence="3"/>
<dbReference type="GO" id="GO:0016743">
    <property type="term" value="F:carboxyl- or carbamoyltransferase activity"/>
    <property type="evidence" value="ECO:0007669"/>
    <property type="project" value="UniProtKB-UniRule"/>
</dbReference>
<feature type="domain" description="Methyltransferase" evidence="5">
    <location>
        <begin position="61"/>
        <end position="159"/>
    </location>
</feature>
<dbReference type="Gene3D" id="3.40.50.150">
    <property type="entry name" value="Vaccinia Virus protein VP39"/>
    <property type="match status" value="1"/>
</dbReference>
<dbReference type="AlphaFoldDB" id="A0A432WG74"/>